<dbReference type="KEGG" id="spaa:SPAPADRAFT_62965"/>
<organism evidence="2">
    <name type="scientific">Spathaspora passalidarum (strain NRRL Y-27907 / 11-Y1)</name>
    <dbReference type="NCBI Taxonomy" id="619300"/>
    <lineage>
        <taxon>Eukaryota</taxon>
        <taxon>Fungi</taxon>
        <taxon>Dikarya</taxon>
        <taxon>Ascomycota</taxon>
        <taxon>Saccharomycotina</taxon>
        <taxon>Pichiomycetes</taxon>
        <taxon>Debaryomycetaceae</taxon>
        <taxon>Spathaspora</taxon>
    </lineage>
</organism>
<evidence type="ECO:0000313" key="1">
    <source>
        <dbReference type="EMBL" id="EGW31063.1"/>
    </source>
</evidence>
<dbReference type="AlphaFoldDB" id="G3ASE5"/>
<dbReference type="GeneID" id="18874540"/>
<accession>G3ASE5</accession>
<name>G3ASE5_SPAPN</name>
<gene>
    <name evidence="1" type="ORF">SPAPADRAFT_62965</name>
</gene>
<keyword evidence="2" id="KW-1185">Reference proteome</keyword>
<dbReference type="OrthoDB" id="4024441at2759"/>
<dbReference type="InParanoid" id="G3ASE5"/>
<dbReference type="eggNOG" id="ENOG502QZT4">
    <property type="taxonomic scope" value="Eukaryota"/>
</dbReference>
<protein>
    <submittedName>
        <fullName evidence="1">Uncharacterized protein</fullName>
    </submittedName>
</protein>
<dbReference type="EMBL" id="GL996504">
    <property type="protein sequence ID" value="EGW31063.1"/>
    <property type="molecule type" value="Genomic_DNA"/>
</dbReference>
<reference evidence="1 2" key="1">
    <citation type="journal article" date="2011" name="Proc. Natl. Acad. Sci. U.S.A.">
        <title>Comparative genomics of xylose-fermenting fungi for enhanced biofuel production.</title>
        <authorList>
            <person name="Wohlbach D.J."/>
            <person name="Kuo A."/>
            <person name="Sato T.K."/>
            <person name="Potts K.M."/>
            <person name="Salamov A.A."/>
            <person name="LaButti K.M."/>
            <person name="Sun H."/>
            <person name="Clum A."/>
            <person name="Pangilinan J.L."/>
            <person name="Lindquist E.A."/>
            <person name="Lucas S."/>
            <person name="Lapidus A."/>
            <person name="Jin M."/>
            <person name="Gunawan C."/>
            <person name="Balan V."/>
            <person name="Dale B.E."/>
            <person name="Jeffries T.W."/>
            <person name="Zinkel R."/>
            <person name="Barry K.W."/>
            <person name="Grigoriev I.V."/>
            <person name="Gasch A.P."/>
        </authorList>
    </citation>
    <scope>NUCLEOTIDE SEQUENCE [LARGE SCALE GENOMIC DNA]</scope>
    <source>
        <strain evidence="2">NRRL Y-27907 / 11-Y1</strain>
    </source>
</reference>
<sequence length="167" mass="20197">MSMLLSHELHIPIPSSPESHLRHSTSQIDRETFPYFTCNNDYRYHVGHEIYKSLCIIDNLFKEDILDAKTIEPHHLPLKRYFSRYRPDCRHELDDDKLYPEIDHYLRKHLEYLRVVKPRYNNWANQDQISTPVAEAIKKLIPDMETYLDIILNQQEYFNFNVNIYMV</sequence>
<dbReference type="RefSeq" id="XP_007377096.1">
    <property type="nucleotide sequence ID" value="XM_007377034.1"/>
</dbReference>
<evidence type="ECO:0000313" key="2">
    <source>
        <dbReference type="Proteomes" id="UP000000709"/>
    </source>
</evidence>
<dbReference type="Proteomes" id="UP000000709">
    <property type="component" value="Unassembled WGS sequence"/>
</dbReference>
<proteinExistence type="predicted"/>
<dbReference type="HOGENOM" id="CLU_1595587_0_0_1"/>